<proteinExistence type="inferred from homology"/>
<feature type="domain" description="Quinolinate phosphoribosyl transferase N-terminal" evidence="14">
    <location>
        <begin position="26"/>
        <end position="107"/>
    </location>
</feature>
<dbReference type="RefSeq" id="WP_066100085.1">
    <property type="nucleotide sequence ID" value="NZ_CP016027.1"/>
</dbReference>
<organism evidence="15 16">
    <name type="scientific">Halothiobacillus diazotrophicus</name>
    <dbReference type="NCBI Taxonomy" id="1860122"/>
    <lineage>
        <taxon>Bacteria</taxon>
        <taxon>Pseudomonadati</taxon>
        <taxon>Pseudomonadota</taxon>
        <taxon>Gammaproteobacteria</taxon>
        <taxon>Chromatiales</taxon>
        <taxon>Halothiobacillaceae</taxon>
        <taxon>Halothiobacillus</taxon>
    </lineage>
</organism>
<dbReference type="AlphaFoldDB" id="A0A191ZHN6"/>
<dbReference type="Pfam" id="PF01729">
    <property type="entry name" value="QRPTase_C"/>
    <property type="match status" value="1"/>
</dbReference>
<dbReference type="Pfam" id="PF02749">
    <property type="entry name" value="QRPTase_N"/>
    <property type="match status" value="1"/>
</dbReference>
<dbReference type="GO" id="GO:0004514">
    <property type="term" value="F:nicotinate-nucleotide diphosphorylase (carboxylating) activity"/>
    <property type="evidence" value="ECO:0007669"/>
    <property type="project" value="UniProtKB-EC"/>
</dbReference>
<dbReference type="SUPFAM" id="SSF54675">
    <property type="entry name" value="Nicotinate/Quinolinate PRTase N-terminal domain-like"/>
    <property type="match status" value="1"/>
</dbReference>
<evidence type="ECO:0000256" key="7">
    <source>
        <dbReference type="ARBA" id="ARBA00022676"/>
    </source>
</evidence>
<evidence type="ECO:0000256" key="2">
    <source>
        <dbReference type="ARBA" id="ARBA00004893"/>
    </source>
</evidence>
<dbReference type="EMBL" id="CP016027">
    <property type="protein sequence ID" value="ANJ67367.1"/>
    <property type="molecule type" value="Genomic_DNA"/>
</dbReference>
<evidence type="ECO:0000256" key="8">
    <source>
        <dbReference type="ARBA" id="ARBA00022679"/>
    </source>
</evidence>
<evidence type="ECO:0000256" key="3">
    <source>
        <dbReference type="ARBA" id="ARBA00009400"/>
    </source>
</evidence>
<comment type="similarity">
    <text evidence="3 12">Belongs to the NadC/ModD family.</text>
</comment>
<evidence type="ECO:0000313" key="15">
    <source>
        <dbReference type="EMBL" id="ANJ67367.1"/>
    </source>
</evidence>
<reference evidence="15 16" key="1">
    <citation type="submission" date="2016-06" db="EMBL/GenBank/DDBJ databases">
        <title>Insight into the functional genes involving in sulfur oxidation in Pearl River water.</title>
        <authorList>
            <person name="Luo J."/>
            <person name="Tan X."/>
            <person name="Lin W."/>
        </authorList>
    </citation>
    <scope>NUCLEOTIDE SEQUENCE [LARGE SCALE GENOMIC DNA]</scope>
    <source>
        <strain evidence="15 16">LS2</strain>
    </source>
</reference>
<evidence type="ECO:0000256" key="5">
    <source>
        <dbReference type="ARBA" id="ARBA00011944"/>
    </source>
</evidence>
<dbReference type="InterPro" id="IPR037128">
    <property type="entry name" value="Quinolinate_PRibosylTase_N_sf"/>
</dbReference>
<dbReference type="InterPro" id="IPR013785">
    <property type="entry name" value="Aldolase_TIM"/>
</dbReference>
<accession>A0A191ZHN6</accession>
<evidence type="ECO:0000256" key="9">
    <source>
        <dbReference type="ARBA" id="ARBA00033102"/>
    </source>
</evidence>
<comment type="pathway">
    <text evidence="2">Cofactor biosynthesis; NAD(+) biosynthesis; nicotinate D-ribonucleotide from quinolinate: step 1/1.</text>
</comment>
<dbReference type="FunFam" id="3.90.1170.20:FF:000001">
    <property type="entry name" value="Nicotinate-nucleotide diphosphorylase (Carboxylating)"/>
    <property type="match status" value="1"/>
</dbReference>
<dbReference type="InterPro" id="IPR027277">
    <property type="entry name" value="NadC/ModD"/>
</dbReference>
<evidence type="ECO:0000256" key="10">
    <source>
        <dbReference type="ARBA" id="ARBA00047445"/>
    </source>
</evidence>
<sequence length="277" mass="30027">MIDPQHIADDVTRALEEDIGSGDVSARLIPIEQENTGRIIAREDCVLAGLAWAEAAFRRVSNRIQIDWLKQDGDRVAANDVLCTLSGPARALLTAERTALNFLQTLSATATVTRQYVDIVAGTQAHILDTRKTLPGLRHAQKYAVTCGGGLNHRIGLYDMVLLKENHIMAAGSITAAVQASRQIHPDLPLEVEVETLAQLHEALSIGVDRILLDNFDLDGLRAAVVLNQGRAKLEASGNVDLTTLRAIAETGVDFISIGGLTKHIRAIDLSLRFDHP</sequence>
<dbReference type="UniPathway" id="UPA00253">
    <property type="reaction ID" value="UER00331"/>
</dbReference>
<keyword evidence="8 12" id="KW-0808">Transferase</keyword>
<dbReference type="Gene3D" id="3.90.1170.20">
    <property type="entry name" value="Quinolinate phosphoribosyl transferase, N-terminal domain"/>
    <property type="match status" value="1"/>
</dbReference>
<dbReference type="InterPro" id="IPR004393">
    <property type="entry name" value="NadC"/>
</dbReference>
<dbReference type="Gene3D" id="3.20.20.70">
    <property type="entry name" value="Aldolase class I"/>
    <property type="match status" value="1"/>
</dbReference>
<dbReference type="EC" id="2.4.2.19" evidence="5"/>
<comment type="catalytic activity">
    <reaction evidence="10">
        <text>nicotinate beta-D-ribonucleotide + CO2 + diphosphate = quinolinate + 5-phospho-alpha-D-ribose 1-diphosphate + 2 H(+)</text>
        <dbReference type="Rhea" id="RHEA:12733"/>
        <dbReference type="ChEBI" id="CHEBI:15378"/>
        <dbReference type="ChEBI" id="CHEBI:16526"/>
        <dbReference type="ChEBI" id="CHEBI:29959"/>
        <dbReference type="ChEBI" id="CHEBI:33019"/>
        <dbReference type="ChEBI" id="CHEBI:57502"/>
        <dbReference type="ChEBI" id="CHEBI:58017"/>
        <dbReference type="EC" id="2.4.2.19"/>
    </reaction>
</comment>
<evidence type="ECO:0000256" key="11">
    <source>
        <dbReference type="ARBA" id="ARBA00069173"/>
    </source>
</evidence>
<evidence type="ECO:0000259" key="13">
    <source>
        <dbReference type="Pfam" id="PF01729"/>
    </source>
</evidence>
<dbReference type="Proteomes" id="UP000078596">
    <property type="component" value="Chromosome"/>
</dbReference>
<dbReference type="InterPro" id="IPR002638">
    <property type="entry name" value="Quinolinate_PRibosylTrfase_C"/>
</dbReference>
<evidence type="ECO:0000313" key="16">
    <source>
        <dbReference type="Proteomes" id="UP000078596"/>
    </source>
</evidence>
<comment type="function">
    <text evidence="1">Involved in the catabolism of quinolinic acid (QA).</text>
</comment>
<keyword evidence="7 12" id="KW-0328">Glycosyltransferase</keyword>
<feature type="domain" description="Quinolinate phosphoribosyl transferase C-terminal" evidence="13">
    <location>
        <begin position="110"/>
        <end position="273"/>
    </location>
</feature>
<dbReference type="STRING" id="1860122.A9404_08225"/>
<comment type="subunit">
    <text evidence="4">Hexamer formed by 3 homodimers.</text>
</comment>
<dbReference type="GO" id="GO:0009435">
    <property type="term" value="P:NAD+ biosynthetic process"/>
    <property type="evidence" value="ECO:0007669"/>
    <property type="project" value="UniProtKB-UniPathway"/>
</dbReference>
<dbReference type="InterPro" id="IPR036068">
    <property type="entry name" value="Nicotinate_pribotase-like_C"/>
</dbReference>
<dbReference type="KEGG" id="haz:A9404_08225"/>
<dbReference type="GO" id="GO:0034213">
    <property type="term" value="P:quinolinate catabolic process"/>
    <property type="evidence" value="ECO:0007669"/>
    <property type="project" value="TreeGrafter"/>
</dbReference>
<dbReference type="PANTHER" id="PTHR32179:SF3">
    <property type="entry name" value="NICOTINATE-NUCLEOTIDE PYROPHOSPHORYLASE [CARBOXYLATING]"/>
    <property type="match status" value="1"/>
</dbReference>
<evidence type="ECO:0000256" key="12">
    <source>
        <dbReference type="PIRNR" id="PIRNR006250"/>
    </source>
</evidence>
<dbReference type="FunFam" id="3.20.20.70:FF:000030">
    <property type="entry name" value="Nicotinate-nucleotide pyrophosphorylase, carboxylating"/>
    <property type="match status" value="1"/>
</dbReference>
<dbReference type="PIRSF" id="PIRSF006250">
    <property type="entry name" value="NadC_ModD"/>
    <property type="match status" value="1"/>
</dbReference>
<dbReference type="PANTHER" id="PTHR32179">
    <property type="entry name" value="NICOTINATE-NUCLEOTIDE PYROPHOSPHORYLASE [CARBOXYLATING]"/>
    <property type="match status" value="1"/>
</dbReference>
<protein>
    <recommendedName>
        <fullName evidence="11">Probable nicotinate-nucleotide pyrophosphorylase [carboxylating]</fullName>
        <ecNumber evidence="5">2.4.2.19</ecNumber>
    </recommendedName>
    <alternativeName>
        <fullName evidence="9">Quinolinate phosphoribosyltransferase [decarboxylating]</fullName>
    </alternativeName>
</protein>
<evidence type="ECO:0000256" key="1">
    <source>
        <dbReference type="ARBA" id="ARBA00003237"/>
    </source>
</evidence>
<evidence type="ECO:0000256" key="6">
    <source>
        <dbReference type="ARBA" id="ARBA00022642"/>
    </source>
</evidence>
<name>A0A191ZHN6_9GAMM</name>
<dbReference type="NCBIfam" id="TIGR00078">
    <property type="entry name" value="nadC"/>
    <property type="match status" value="1"/>
</dbReference>
<evidence type="ECO:0000259" key="14">
    <source>
        <dbReference type="Pfam" id="PF02749"/>
    </source>
</evidence>
<dbReference type="OrthoDB" id="9782546at2"/>
<dbReference type="InterPro" id="IPR022412">
    <property type="entry name" value="Quinolinate_PRibosylTrfase_N"/>
</dbReference>
<keyword evidence="16" id="KW-1185">Reference proteome</keyword>
<dbReference type="GO" id="GO:0005737">
    <property type="term" value="C:cytoplasm"/>
    <property type="evidence" value="ECO:0007669"/>
    <property type="project" value="TreeGrafter"/>
</dbReference>
<gene>
    <name evidence="15" type="ORF">A9404_08225</name>
</gene>
<evidence type="ECO:0000256" key="4">
    <source>
        <dbReference type="ARBA" id="ARBA00011218"/>
    </source>
</evidence>
<keyword evidence="6" id="KW-0662">Pyridine nucleotide biosynthesis</keyword>
<dbReference type="SUPFAM" id="SSF51690">
    <property type="entry name" value="Nicotinate/Quinolinate PRTase C-terminal domain-like"/>
    <property type="match status" value="1"/>
</dbReference>
<dbReference type="CDD" id="cd01572">
    <property type="entry name" value="QPRTase"/>
    <property type="match status" value="1"/>
</dbReference>